<comment type="similarity">
    <text evidence="1 2">Belongs to the short-chain dehydrogenases/reductases (SDR) family.</text>
</comment>
<dbReference type="AlphaFoldDB" id="A0A852T5J1"/>
<dbReference type="SUPFAM" id="SSF51735">
    <property type="entry name" value="NAD(P)-binding Rossmann-fold domains"/>
    <property type="match status" value="1"/>
</dbReference>
<organism evidence="3 4">
    <name type="scientific">Leifsonia soli</name>
    <dbReference type="NCBI Taxonomy" id="582665"/>
    <lineage>
        <taxon>Bacteria</taxon>
        <taxon>Bacillati</taxon>
        <taxon>Actinomycetota</taxon>
        <taxon>Actinomycetes</taxon>
        <taxon>Micrococcales</taxon>
        <taxon>Microbacteriaceae</taxon>
        <taxon>Leifsonia</taxon>
    </lineage>
</organism>
<protein>
    <submittedName>
        <fullName evidence="3">NAD(P)-dependent dehydrogenase (Short-subunit alcohol dehydrogenase family)</fullName>
    </submittedName>
</protein>
<evidence type="ECO:0000256" key="1">
    <source>
        <dbReference type="ARBA" id="ARBA00006484"/>
    </source>
</evidence>
<gene>
    <name evidence="3" type="ORF">BJ963_003604</name>
</gene>
<sequence length="224" mass="24236">MLGRTQEQLDETLEIIRDAGGHATSLAVDLSVPPRLVEILDEISLRFERVDILINNAATVAPLGPTEDVGLSAFRENIDLNVIAPVAFSARLAPAMRDRGWGRIVNVTSGVVERPESMIRGNAYVTGKAALEAHTLNLAAEFAHTGVTINAFRPGNVDTAMQAWIRAQNPDTVGPELHARFQRWFDGGTLTSAEHSASTLIPRLLTSQTGRIWSAGHTIAEGNR</sequence>
<dbReference type="PANTHER" id="PTHR42879">
    <property type="entry name" value="3-OXOACYL-(ACYL-CARRIER-PROTEIN) REDUCTASE"/>
    <property type="match status" value="1"/>
</dbReference>
<comment type="caution">
    <text evidence="3">The sequence shown here is derived from an EMBL/GenBank/DDBJ whole genome shotgun (WGS) entry which is preliminary data.</text>
</comment>
<dbReference type="InterPro" id="IPR036291">
    <property type="entry name" value="NAD(P)-bd_dom_sf"/>
</dbReference>
<evidence type="ECO:0000256" key="2">
    <source>
        <dbReference type="RuleBase" id="RU000363"/>
    </source>
</evidence>
<dbReference type="Gene3D" id="3.40.50.720">
    <property type="entry name" value="NAD(P)-binding Rossmann-like Domain"/>
    <property type="match status" value="1"/>
</dbReference>
<evidence type="ECO:0000313" key="3">
    <source>
        <dbReference type="EMBL" id="NYD76085.1"/>
    </source>
</evidence>
<dbReference type="InterPro" id="IPR050259">
    <property type="entry name" value="SDR"/>
</dbReference>
<dbReference type="PRINTS" id="PR00081">
    <property type="entry name" value="GDHRDH"/>
</dbReference>
<dbReference type="CDD" id="cd05233">
    <property type="entry name" value="SDR_c"/>
    <property type="match status" value="1"/>
</dbReference>
<dbReference type="Proteomes" id="UP000589620">
    <property type="component" value="Unassembled WGS sequence"/>
</dbReference>
<name>A0A852T5J1_9MICO</name>
<evidence type="ECO:0000313" key="4">
    <source>
        <dbReference type="Proteomes" id="UP000589620"/>
    </source>
</evidence>
<reference evidence="3 4" key="1">
    <citation type="submission" date="2020-07" db="EMBL/GenBank/DDBJ databases">
        <title>Sequencing the genomes of 1000 actinobacteria strains.</title>
        <authorList>
            <person name="Klenk H.-P."/>
        </authorList>
    </citation>
    <scope>NUCLEOTIDE SEQUENCE [LARGE SCALE GENOMIC DNA]</scope>
    <source>
        <strain evidence="3 4">DSM 23871</strain>
    </source>
</reference>
<dbReference type="EMBL" id="JACCBJ010000001">
    <property type="protein sequence ID" value="NYD76085.1"/>
    <property type="molecule type" value="Genomic_DNA"/>
</dbReference>
<dbReference type="PRINTS" id="PR00080">
    <property type="entry name" value="SDRFAMILY"/>
</dbReference>
<proteinExistence type="inferred from homology"/>
<dbReference type="InterPro" id="IPR002347">
    <property type="entry name" value="SDR_fam"/>
</dbReference>
<keyword evidence="4" id="KW-1185">Reference proteome</keyword>
<dbReference type="Pfam" id="PF00106">
    <property type="entry name" value="adh_short"/>
    <property type="match status" value="1"/>
</dbReference>
<accession>A0A852T5J1</accession>